<evidence type="ECO:0008006" key="4">
    <source>
        <dbReference type="Google" id="ProtNLM"/>
    </source>
</evidence>
<evidence type="ECO:0000313" key="2">
    <source>
        <dbReference type="EMBL" id="TBM28999.1"/>
    </source>
</evidence>
<comment type="caution">
    <text evidence="2">The sequence shown here is derived from an EMBL/GenBank/DDBJ whole genome shotgun (WGS) entry which is preliminary data.</text>
</comment>
<evidence type="ECO:0000256" key="1">
    <source>
        <dbReference type="SAM" id="SignalP"/>
    </source>
</evidence>
<dbReference type="PANTHER" id="PTHR37549:SF1">
    <property type="entry name" value="LIPOPROTEIN LPRI"/>
    <property type="match status" value="1"/>
</dbReference>
<dbReference type="AlphaFoldDB" id="A0A4Q9ESG6"/>
<keyword evidence="1" id="KW-0732">Signal</keyword>
<feature type="chain" id="PRO_5020666365" description="DUF1311 domain-containing protein" evidence="1">
    <location>
        <begin position="26"/>
        <end position="333"/>
    </location>
</feature>
<gene>
    <name evidence="2" type="ORF">EYY89_07340</name>
</gene>
<accession>A0A4Q9ESG6</accession>
<dbReference type="InterPro" id="IPR052755">
    <property type="entry name" value="Lysozyme_Inhibitor_LprI"/>
</dbReference>
<dbReference type="PANTHER" id="PTHR37549">
    <property type="entry name" value="LIPOPROTEIN LPRI"/>
    <property type="match status" value="1"/>
</dbReference>
<dbReference type="GO" id="GO:0005576">
    <property type="term" value="C:extracellular region"/>
    <property type="evidence" value="ECO:0007669"/>
    <property type="project" value="TreeGrafter"/>
</dbReference>
<dbReference type="RefSeq" id="WP_004096803.1">
    <property type="nucleotide sequence ID" value="NZ_CP186712.1"/>
</dbReference>
<feature type="signal peptide" evidence="1">
    <location>
        <begin position="1"/>
        <end position="25"/>
    </location>
</feature>
<protein>
    <recommendedName>
        <fullName evidence="4">DUF1311 domain-containing protein</fullName>
    </recommendedName>
</protein>
<sequence>MCIRNTLIRFFFVVLLGIASSQAMAVNCQRASTPLANTICNNDELHWLDSTMSIIYRAMLVKDDSLKVHELYEQWEKSLEKCTTDSCIERAYYEGISTLSDADLNFKWDGPWWNISAANMSGGTIQFSRSNEWGFHIDIHVWAGVNGDEFAAEARKFYGVGIVDRVIDSSNCKLLLIPKKDGSLQIHSNADWGCRMTMPNGVYIDGQYVRATKDPRPKPTLQSIGIISEASRDQQFRQLVGDDYQNFVDTANVYIYSEDFDNIGARVISMWVRGASNTRAAIIMYTPEGDMWAARIVPDKNGQLAMRYYSSKNKSEQMMPRTLASWKLHFMEK</sequence>
<proteinExistence type="predicted"/>
<reference evidence="2 3" key="1">
    <citation type="submission" date="2019-02" db="EMBL/GenBank/DDBJ databases">
        <title>Comparative genomic analysis of the Hafnia genus genomes.</title>
        <authorList>
            <person name="Zhiqiu Y."/>
            <person name="Chao Y."/>
            <person name="Yuhui D."/>
            <person name="Di H."/>
            <person name="Bin L."/>
        </authorList>
    </citation>
    <scope>NUCLEOTIDE SEQUENCE [LARGE SCALE GENOMIC DNA]</scope>
    <source>
        <strain evidence="2 3">PCM_1194</strain>
    </source>
</reference>
<dbReference type="Proteomes" id="UP000293380">
    <property type="component" value="Unassembled WGS sequence"/>
</dbReference>
<evidence type="ECO:0000313" key="3">
    <source>
        <dbReference type="Proteomes" id="UP000293380"/>
    </source>
</evidence>
<dbReference type="EMBL" id="SITD01000043">
    <property type="protein sequence ID" value="TBM28999.1"/>
    <property type="molecule type" value="Genomic_DNA"/>
</dbReference>
<name>A0A4Q9ESG6_9GAMM</name>
<organism evidence="2 3">
    <name type="scientific">Hafnia paralvei</name>
    <dbReference type="NCBI Taxonomy" id="546367"/>
    <lineage>
        <taxon>Bacteria</taxon>
        <taxon>Pseudomonadati</taxon>
        <taxon>Pseudomonadota</taxon>
        <taxon>Gammaproteobacteria</taxon>
        <taxon>Enterobacterales</taxon>
        <taxon>Hafniaceae</taxon>
        <taxon>Hafnia</taxon>
    </lineage>
</organism>